<reference evidence="3 4" key="1">
    <citation type="submission" date="2018-08" db="EMBL/GenBank/DDBJ databases">
        <title>Genome and evolution of the arbuscular mycorrhizal fungus Diversispora epigaea (formerly Glomus versiforme) and its bacterial endosymbionts.</title>
        <authorList>
            <person name="Sun X."/>
            <person name="Fei Z."/>
            <person name="Harrison M."/>
        </authorList>
    </citation>
    <scope>NUCLEOTIDE SEQUENCE [LARGE SCALE GENOMIC DNA]</scope>
    <source>
        <strain evidence="3 4">IT104</strain>
    </source>
</reference>
<gene>
    <name evidence="3" type="ORF">Glove_340g26</name>
</gene>
<organism evidence="3 4">
    <name type="scientific">Diversispora epigaea</name>
    <dbReference type="NCBI Taxonomy" id="1348612"/>
    <lineage>
        <taxon>Eukaryota</taxon>
        <taxon>Fungi</taxon>
        <taxon>Fungi incertae sedis</taxon>
        <taxon>Mucoromycota</taxon>
        <taxon>Glomeromycotina</taxon>
        <taxon>Glomeromycetes</taxon>
        <taxon>Diversisporales</taxon>
        <taxon>Diversisporaceae</taxon>
        <taxon>Diversispora</taxon>
    </lineage>
</organism>
<name>A0A397HHE1_9GLOM</name>
<protein>
    <recommendedName>
        <fullName evidence="2">DUF6826 domain-containing protein</fullName>
    </recommendedName>
</protein>
<feature type="coiled-coil region" evidence="1">
    <location>
        <begin position="17"/>
        <end position="58"/>
    </location>
</feature>
<dbReference type="InterPro" id="IPR049229">
    <property type="entry name" value="DUF6826"/>
</dbReference>
<proteinExistence type="predicted"/>
<evidence type="ECO:0000313" key="3">
    <source>
        <dbReference type="EMBL" id="RHZ62377.1"/>
    </source>
</evidence>
<evidence type="ECO:0000259" key="2">
    <source>
        <dbReference type="Pfam" id="PF20713"/>
    </source>
</evidence>
<keyword evidence="4" id="KW-1185">Reference proteome</keyword>
<comment type="caution">
    <text evidence="3">The sequence shown here is derived from an EMBL/GenBank/DDBJ whole genome shotgun (WGS) entry which is preliminary data.</text>
</comment>
<accession>A0A397HHE1</accession>
<dbReference type="Pfam" id="PF20713">
    <property type="entry name" value="DUF6826"/>
    <property type="match status" value="1"/>
</dbReference>
<dbReference type="AlphaFoldDB" id="A0A397HHE1"/>
<dbReference type="EMBL" id="PQFF01000310">
    <property type="protein sequence ID" value="RHZ62377.1"/>
    <property type="molecule type" value="Genomic_DNA"/>
</dbReference>
<dbReference type="STRING" id="1348612.A0A397HHE1"/>
<dbReference type="Proteomes" id="UP000266861">
    <property type="component" value="Unassembled WGS sequence"/>
</dbReference>
<evidence type="ECO:0000313" key="4">
    <source>
        <dbReference type="Proteomes" id="UP000266861"/>
    </source>
</evidence>
<dbReference type="OrthoDB" id="10335626at2759"/>
<evidence type="ECO:0000256" key="1">
    <source>
        <dbReference type="SAM" id="Coils"/>
    </source>
</evidence>
<sequence length="264" mass="31297">MTNKGKNSNLFKESIDLNDAKSIINDQRDEIEDLIEQLSSLAIRKDSLELKLQKKDKENKVSQLPEIVTDTKLFTEVINKKQVQFTEWFDILNETFIPEIRFKKKKTFDLEDETQEYFMREINNLTSNSLIKYQMKRRGITLNKKRPDISFFLKNRHQIVNNLVGVVEIKRRELTNKTYGQTINYGIQLLNVQPFRKFVFAILTNCNSIVFFKISKVDADEVFCEYTPEYNLNNGERGWNYLVTLLLQNSEQHGYNELEKRLFL</sequence>
<feature type="domain" description="DUF6826" evidence="2">
    <location>
        <begin position="111"/>
        <end position="196"/>
    </location>
</feature>
<keyword evidence="1" id="KW-0175">Coiled coil</keyword>